<evidence type="ECO:0000256" key="1">
    <source>
        <dbReference type="SAM" id="MobiDB-lite"/>
    </source>
</evidence>
<keyword evidence="3" id="KW-1185">Reference proteome</keyword>
<protein>
    <submittedName>
        <fullName evidence="2">Uncharacterized protein</fullName>
    </submittedName>
</protein>
<name>A0A6A6TU18_9PEZI</name>
<feature type="region of interest" description="Disordered" evidence="1">
    <location>
        <begin position="254"/>
        <end position="303"/>
    </location>
</feature>
<dbReference type="OrthoDB" id="2386090at2759"/>
<proteinExistence type="predicted"/>
<evidence type="ECO:0000313" key="3">
    <source>
        <dbReference type="Proteomes" id="UP000799302"/>
    </source>
</evidence>
<reference evidence="2" key="1">
    <citation type="journal article" date="2020" name="Stud. Mycol.">
        <title>101 Dothideomycetes genomes: a test case for predicting lifestyles and emergence of pathogens.</title>
        <authorList>
            <person name="Haridas S."/>
            <person name="Albert R."/>
            <person name="Binder M."/>
            <person name="Bloem J."/>
            <person name="Labutti K."/>
            <person name="Salamov A."/>
            <person name="Andreopoulos B."/>
            <person name="Baker S."/>
            <person name="Barry K."/>
            <person name="Bills G."/>
            <person name="Bluhm B."/>
            <person name="Cannon C."/>
            <person name="Castanera R."/>
            <person name="Culley D."/>
            <person name="Daum C."/>
            <person name="Ezra D."/>
            <person name="Gonzalez J."/>
            <person name="Henrissat B."/>
            <person name="Kuo A."/>
            <person name="Liang C."/>
            <person name="Lipzen A."/>
            <person name="Lutzoni F."/>
            <person name="Magnuson J."/>
            <person name="Mondo S."/>
            <person name="Nolan M."/>
            <person name="Ohm R."/>
            <person name="Pangilinan J."/>
            <person name="Park H.-J."/>
            <person name="Ramirez L."/>
            <person name="Alfaro M."/>
            <person name="Sun H."/>
            <person name="Tritt A."/>
            <person name="Yoshinaga Y."/>
            <person name="Zwiers L.-H."/>
            <person name="Turgeon B."/>
            <person name="Goodwin S."/>
            <person name="Spatafora J."/>
            <person name="Crous P."/>
            <person name="Grigoriev I."/>
        </authorList>
    </citation>
    <scope>NUCLEOTIDE SEQUENCE</scope>
    <source>
        <strain evidence="2">CBS 115976</strain>
    </source>
</reference>
<dbReference type="AlphaFoldDB" id="A0A6A6TU18"/>
<dbReference type="Proteomes" id="UP000799302">
    <property type="component" value="Unassembled WGS sequence"/>
</dbReference>
<dbReference type="EMBL" id="MU004245">
    <property type="protein sequence ID" value="KAF2663559.1"/>
    <property type="molecule type" value="Genomic_DNA"/>
</dbReference>
<sequence>MPPSTWSRIRQIIRHPIKSYGRRRIDPRDAHDPNSFLYKYPRLLLIYEQPPSSNARVGLQRLSNYFGPIYCIASIFNDHYLPALMAILPAAAYAYFNNFYTASHVAHAHLVLPRTARLSAESLKRYATTLPRDAELMFTGIGGLLGSQKMETVKLADLRAVRPDLWRTAQGLSAHQRKAEKAGKRFFNKDKFKGLNTYVDSLRFQYESAQYRVPPTRVVGNSRYPHIWPLVRRRVEEISVKEGTLTRLTWRDVMGTKNSDGDGVENQRSADAERKKTAKGPKMSPSTSPKSKKRNSGSKKKDG</sequence>
<feature type="compositionally biased region" description="Basic residues" evidence="1">
    <location>
        <begin position="290"/>
        <end position="303"/>
    </location>
</feature>
<evidence type="ECO:0000313" key="2">
    <source>
        <dbReference type="EMBL" id="KAF2663559.1"/>
    </source>
</evidence>
<accession>A0A6A6TU18</accession>
<feature type="compositionally biased region" description="Low complexity" evidence="1">
    <location>
        <begin position="280"/>
        <end position="289"/>
    </location>
</feature>
<organism evidence="2 3">
    <name type="scientific">Microthyrium microscopicum</name>
    <dbReference type="NCBI Taxonomy" id="703497"/>
    <lineage>
        <taxon>Eukaryota</taxon>
        <taxon>Fungi</taxon>
        <taxon>Dikarya</taxon>
        <taxon>Ascomycota</taxon>
        <taxon>Pezizomycotina</taxon>
        <taxon>Dothideomycetes</taxon>
        <taxon>Dothideomycetes incertae sedis</taxon>
        <taxon>Microthyriales</taxon>
        <taxon>Microthyriaceae</taxon>
        <taxon>Microthyrium</taxon>
    </lineage>
</organism>
<gene>
    <name evidence="2" type="ORF">BT63DRAFT_121999</name>
</gene>